<evidence type="ECO:0000259" key="1">
    <source>
        <dbReference type="Pfam" id="PF13847"/>
    </source>
</evidence>
<dbReference type="AlphaFoldDB" id="X0Z039"/>
<dbReference type="Pfam" id="PF13847">
    <property type="entry name" value="Methyltransf_31"/>
    <property type="match status" value="1"/>
</dbReference>
<dbReference type="SUPFAM" id="SSF53335">
    <property type="entry name" value="S-adenosyl-L-methionine-dependent methyltransferases"/>
    <property type="match status" value="1"/>
</dbReference>
<gene>
    <name evidence="2" type="ORF">S01H4_18875</name>
</gene>
<organism evidence="2">
    <name type="scientific">marine sediment metagenome</name>
    <dbReference type="NCBI Taxonomy" id="412755"/>
    <lineage>
        <taxon>unclassified sequences</taxon>
        <taxon>metagenomes</taxon>
        <taxon>ecological metagenomes</taxon>
    </lineage>
</organism>
<dbReference type="CDD" id="cd02440">
    <property type="entry name" value="AdoMet_MTases"/>
    <property type="match status" value="1"/>
</dbReference>
<comment type="caution">
    <text evidence="2">The sequence shown here is derived from an EMBL/GenBank/DDBJ whole genome shotgun (WGS) entry which is preliminary data.</text>
</comment>
<dbReference type="Gene3D" id="3.40.50.150">
    <property type="entry name" value="Vaccinia Virus protein VP39"/>
    <property type="match status" value="1"/>
</dbReference>
<name>X0Z039_9ZZZZ</name>
<reference evidence="2" key="1">
    <citation type="journal article" date="2014" name="Front. Microbiol.">
        <title>High frequency of phylogenetically diverse reductive dehalogenase-homologous genes in deep subseafloor sedimentary metagenomes.</title>
        <authorList>
            <person name="Kawai M."/>
            <person name="Futagami T."/>
            <person name="Toyoda A."/>
            <person name="Takaki Y."/>
            <person name="Nishi S."/>
            <person name="Hori S."/>
            <person name="Arai W."/>
            <person name="Tsubouchi T."/>
            <person name="Morono Y."/>
            <person name="Uchiyama I."/>
            <person name="Ito T."/>
            <person name="Fujiyama A."/>
            <person name="Inagaki F."/>
            <person name="Takami H."/>
        </authorList>
    </citation>
    <scope>NUCLEOTIDE SEQUENCE</scope>
    <source>
        <strain evidence="2">Expedition CK06-06</strain>
    </source>
</reference>
<proteinExistence type="predicted"/>
<dbReference type="InterPro" id="IPR029063">
    <property type="entry name" value="SAM-dependent_MTases_sf"/>
</dbReference>
<sequence>MNNWGDTERQARLRDKLITGGNEPKGGRFESQILGILTPHHKLLDIGCGTGHIIVKFAREHKSVLLVGLDISSAMVKITSDNSTNFPMLSQSK</sequence>
<evidence type="ECO:0000313" key="2">
    <source>
        <dbReference type="EMBL" id="GAG53868.1"/>
    </source>
</evidence>
<protein>
    <recommendedName>
        <fullName evidence="1">Methyltransferase domain-containing protein</fullName>
    </recommendedName>
</protein>
<dbReference type="EMBL" id="BART01008386">
    <property type="protein sequence ID" value="GAG53868.1"/>
    <property type="molecule type" value="Genomic_DNA"/>
</dbReference>
<accession>X0Z039</accession>
<dbReference type="InterPro" id="IPR025714">
    <property type="entry name" value="Methyltranfer_dom"/>
</dbReference>
<feature type="domain" description="Methyltransferase" evidence="1">
    <location>
        <begin position="39"/>
        <end position="83"/>
    </location>
</feature>
<feature type="non-terminal residue" evidence="2">
    <location>
        <position position="93"/>
    </location>
</feature>